<keyword evidence="2" id="KW-0540">Nuclease</keyword>
<evidence type="ECO:0000256" key="1">
    <source>
        <dbReference type="ARBA" id="ARBA00001968"/>
    </source>
</evidence>
<dbReference type="Pfam" id="PF03755">
    <property type="entry name" value="YicC-like_N"/>
    <property type="match status" value="1"/>
</dbReference>
<dbReference type="EMBL" id="FMVW01000002">
    <property type="protein sequence ID" value="SCZ31474.1"/>
    <property type="molecule type" value="Genomic_DNA"/>
</dbReference>
<proteinExistence type="inferred from homology"/>
<keyword evidence="3" id="KW-0255">Endonuclease</keyword>
<evidence type="ECO:0000259" key="7">
    <source>
        <dbReference type="Pfam" id="PF08340"/>
    </source>
</evidence>
<evidence type="ECO:0000256" key="4">
    <source>
        <dbReference type="ARBA" id="ARBA00022801"/>
    </source>
</evidence>
<organism evidence="8 9">
    <name type="scientific">Afifella marina DSM 2698</name>
    <dbReference type="NCBI Taxonomy" id="1120955"/>
    <lineage>
        <taxon>Bacteria</taxon>
        <taxon>Pseudomonadati</taxon>
        <taxon>Pseudomonadota</taxon>
        <taxon>Alphaproteobacteria</taxon>
        <taxon>Hyphomicrobiales</taxon>
        <taxon>Afifellaceae</taxon>
        <taxon>Afifella</taxon>
    </lineage>
</organism>
<evidence type="ECO:0000259" key="6">
    <source>
        <dbReference type="Pfam" id="PF03755"/>
    </source>
</evidence>
<feature type="domain" description="Endoribonuclease YicC-like N-terminal" evidence="6">
    <location>
        <begin position="3"/>
        <end position="157"/>
    </location>
</feature>
<evidence type="ECO:0000313" key="8">
    <source>
        <dbReference type="EMBL" id="SCZ31474.1"/>
    </source>
</evidence>
<sequence>MRIQSMTGFARQVFTVVSSSYVWELKSVNGRGLELRFRLPPGFDGLEPSAREAVRSHLSRGSCYLNLQEDGGGAEAGVTINEAALRLVLERAKRLAEEDEVQPARADGLLALRGVIVQGSNSEGAAEGPVAEAAVAALHEALDALVTTRLEEGERLRTHLTEIIDRIEGLVEAAEARLGGMVERLRARIREQVEFISSETQLDEGRLYQEALMTATKADIREEIDRLKAHIAEARTRLSEGGVIGRRLDFLSQEFNREANTLCSKSSDHETTAIGLDLKSAIDQFREQVQNLE</sequence>
<accession>A0A1G5N2U6</accession>
<dbReference type="Pfam" id="PF08340">
    <property type="entry name" value="YicC-like_C"/>
    <property type="match status" value="1"/>
</dbReference>
<dbReference type="GO" id="GO:0004521">
    <property type="term" value="F:RNA endonuclease activity"/>
    <property type="evidence" value="ECO:0007669"/>
    <property type="project" value="InterPro"/>
</dbReference>
<dbReference type="Proteomes" id="UP000199347">
    <property type="component" value="Unassembled WGS sequence"/>
</dbReference>
<dbReference type="OrthoDB" id="9771229at2"/>
<keyword evidence="9" id="KW-1185">Reference proteome</keyword>
<dbReference type="PANTHER" id="PTHR30636:SF3">
    <property type="entry name" value="UPF0701 PROTEIN YICC"/>
    <property type="match status" value="1"/>
</dbReference>
<dbReference type="RefSeq" id="WP_092810890.1">
    <property type="nucleotide sequence ID" value="NZ_FMVW01000002.1"/>
</dbReference>
<evidence type="ECO:0000313" key="9">
    <source>
        <dbReference type="Proteomes" id="UP000199347"/>
    </source>
</evidence>
<dbReference type="STRING" id="1120955.SAMN03080610_01372"/>
<keyword evidence="4" id="KW-0378">Hydrolase</keyword>
<evidence type="ECO:0000256" key="3">
    <source>
        <dbReference type="ARBA" id="ARBA00022759"/>
    </source>
</evidence>
<dbReference type="InterPro" id="IPR013527">
    <property type="entry name" value="YicC-like_N"/>
</dbReference>
<comment type="cofactor">
    <cofactor evidence="1">
        <name>a divalent metal cation</name>
        <dbReference type="ChEBI" id="CHEBI:60240"/>
    </cofactor>
</comment>
<dbReference type="NCBIfam" id="TIGR00255">
    <property type="entry name" value="YicC/YloC family endoribonuclease"/>
    <property type="match status" value="1"/>
</dbReference>
<evidence type="ECO:0000256" key="5">
    <source>
        <dbReference type="ARBA" id="ARBA00035648"/>
    </source>
</evidence>
<feature type="domain" description="Endoribonuclease YicC-like C-terminal" evidence="7">
    <location>
        <begin position="178"/>
        <end position="293"/>
    </location>
</feature>
<dbReference type="InterPro" id="IPR013551">
    <property type="entry name" value="YicC-like_C"/>
</dbReference>
<gene>
    <name evidence="8" type="ORF">SAMN03080610_01372</name>
</gene>
<comment type="similarity">
    <text evidence="5">Belongs to the YicC/YloC family.</text>
</comment>
<protein>
    <submittedName>
        <fullName evidence="8">TIGR00255 family protein</fullName>
    </submittedName>
</protein>
<evidence type="ECO:0000256" key="2">
    <source>
        <dbReference type="ARBA" id="ARBA00022722"/>
    </source>
</evidence>
<dbReference type="GO" id="GO:0016787">
    <property type="term" value="F:hydrolase activity"/>
    <property type="evidence" value="ECO:0007669"/>
    <property type="project" value="UniProtKB-KW"/>
</dbReference>
<reference evidence="8 9" key="1">
    <citation type="submission" date="2016-10" db="EMBL/GenBank/DDBJ databases">
        <authorList>
            <person name="de Groot N.N."/>
        </authorList>
    </citation>
    <scope>NUCLEOTIDE SEQUENCE [LARGE SCALE GENOMIC DNA]</scope>
    <source>
        <strain evidence="8 9">DSM 2698</strain>
    </source>
</reference>
<name>A0A1G5N2U6_AFIMA</name>
<dbReference type="AlphaFoldDB" id="A0A1G5N2U6"/>
<dbReference type="PANTHER" id="PTHR30636">
    <property type="entry name" value="UPF0701 PROTEIN YICC"/>
    <property type="match status" value="1"/>
</dbReference>
<dbReference type="InterPro" id="IPR005229">
    <property type="entry name" value="YicC/YloC-like"/>
</dbReference>